<reference evidence="2 3" key="1">
    <citation type="submission" date="2016-11" db="EMBL/GenBank/DDBJ databases">
        <authorList>
            <person name="Varghese N."/>
            <person name="Submissions S."/>
        </authorList>
    </citation>
    <scope>NUCLEOTIDE SEQUENCE [LARGE SCALE GENOMIC DNA]</scope>
    <source>
        <strain evidence="2 3">CGMCC 1.12174</strain>
        <strain evidence="1 4">DSM 26351</strain>
    </source>
</reference>
<name>A0A1M6Y468_9FLAO</name>
<dbReference type="AlphaFoldDB" id="A0A1M6Y468"/>
<keyword evidence="4" id="KW-1185">Reference proteome</keyword>
<evidence type="ECO:0000313" key="4">
    <source>
        <dbReference type="Proteomes" id="UP000198940"/>
    </source>
</evidence>
<evidence type="ECO:0000313" key="2">
    <source>
        <dbReference type="EMBL" id="SHL12879.1"/>
    </source>
</evidence>
<evidence type="ECO:0000313" key="3">
    <source>
        <dbReference type="Proteomes" id="UP000184031"/>
    </source>
</evidence>
<sequence>MMLCDTLFISLVYDMGCSTLRVLFCGKGEKRKSRLNQGKRIAKH</sequence>
<gene>
    <name evidence="1" type="ORF">SAMN04487891_105111</name>
    <name evidence="2" type="ORF">SAMN05216293_2713</name>
</gene>
<comment type="caution">
    <text evidence="2">The sequence shown here is derived from an EMBL/GenBank/DDBJ whole genome shotgun (WGS) entry which is preliminary data.</text>
</comment>
<dbReference type="EMBL" id="FRAT01000007">
    <property type="protein sequence ID" value="SHL12879.1"/>
    <property type="molecule type" value="Genomic_DNA"/>
</dbReference>
<dbReference type="Proteomes" id="UP000184031">
    <property type="component" value="Unassembled WGS sequence"/>
</dbReference>
<dbReference type="Proteomes" id="UP000198940">
    <property type="component" value="Unassembled WGS sequence"/>
</dbReference>
<proteinExistence type="predicted"/>
<evidence type="ECO:0000313" key="1">
    <source>
        <dbReference type="EMBL" id="SFC05240.1"/>
    </source>
</evidence>
<organism evidence="2 3">
    <name type="scientific">Flagellimonas taeanensis</name>
    <dbReference type="NCBI Taxonomy" id="1005926"/>
    <lineage>
        <taxon>Bacteria</taxon>
        <taxon>Pseudomonadati</taxon>
        <taxon>Bacteroidota</taxon>
        <taxon>Flavobacteriia</taxon>
        <taxon>Flavobacteriales</taxon>
        <taxon>Flavobacteriaceae</taxon>
        <taxon>Flagellimonas</taxon>
    </lineage>
</organism>
<accession>A0A1M6Y468</accession>
<dbReference type="EMBL" id="FOKU01000005">
    <property type="protein sequence ID" value="SFC05240.1"/>
    <property type="molecule type" value="Genomic_DNA"/>
</dbReference>
<protein>
    <submittedName>
        <fullName evidence="2">Uncharacterized protein</fullName>
    </submittedName>
</protein>
<dbReference type="STRING" id="1055723.SAMN05216293_2713"/>